<dbReference type="AlphaFoldDB" id="A0A9P1FNU4"/>
<name>A0A9P1FNU4_9DINO</name>
<dbReference type="EMBL" id="CAMXCT020000617">
    <property type="protein sequence ID" value="CAL1134590.1"/>
    <property type="molecule type" value="Genomic_DNA"/>
</dbReference>
<reference evidence="1" key="1">
    <citation type="submission" date="2022-10" db="EMBL/GenBank/DDBJ databases">
        <authorList>
            <person name="Chen Y."/>
            <person name="Dougan E. K."/>
            <person name="Chan C."/>
            <person name="Rhodes N."/>
            <person name="Thang M."/>
        </authorList>
    </citation>
    <scope>NUCLEOTIDE SEQUENCE</scope>
</reference>
<accession>A0A9P1FNU4</accession>
<dbReference type="EMBL" id="CAMXCT010000617">
    <property type="protein sequence ID" value="CAI3981215.1"/>
    <property type="molecule type" value="Genomic_DNA"/>
</dbReference>
<evidence type="ECO:0000313" key="1">
    <source>
        <dbReference type="EMBL" id="CAI3981215.1"/>
    </source>
</evidence>
<reference evidence="2 3" key="2">
    <citation type="submission" date="2024-05" db="EMBL/GenBank/DDBJ databases">
        <authorList>
            <person name="Chen Y."/>
            <person name="Shah S."/>
            <person name="Dougan E. K."/>
            <person name="Thang M."/>
            <person name="Chan C."/>
        </authorList>
    </citation>
    <scope>NUCLEOTIDE SEQUENCE [LARGE SCALE GENOMIC DNA]</scope>
</reference>
<proteinExistence type="predicted"/>
<evidence type="ECO:0000313" key="2">
    <source>
        <dbReference type="EMBL" id="CAL4768527.1"/>
    </source>
</evidence>
<organism evidence="1">
    <name type="scientific">Cladocopium goreaui</name>
    <dbReference type="NCBI Taxonomy" id="2562237"/>
    <lineage>
        <taxon>Eukaryota</taxon>
        <taxon>Sar</taxon>
        <taxon>Alveolata</taxon>
        <taxon>Dinophyceae</taxon>
        <taxon>Suessiales</taxon>
        <taxon>Symbiodiniaceae</taxon>
        <taxon>Cladocopium</taxon>
    </lineage>
</organism>
<evidence type="ECO:0000313" key="3">
    <source>
        <dbReference type="Proteomes" id="UP001152797"/>
    </source>
</evidence>
<protein>
    <submittedName>
        <fullName evidence="1">Uncharacterized protein</fullName>
    </submittedName>
</protein>
<comment type="caution">
    <text evidence="1">The sequence shown here is derived from an EMBL/GenBank/DDBJ whole genome shotgun (WGS) entry which is preliminary data.</text>
</comment>
<dbReference type="EMBL" id="CAMXCT030000617">
    <property type="protein sequence ID" value="CAL4768527.1"/>
    <property type="molecule type" value="Genomic_DNA"/>
</dbReference>
<dbReference type="Proteomes" id="UP001152797">
    <property type="component" value="Unassembled WGS sequence"/>
</dbReference>
<gene>
    <name evidence="1" type="ORF">C1SCF055_LOCUS9028</name>
</gene>
<sequence length="109" mass="12054">MLATFPRPVPSRLSLNWPLVKSGSRREELIPVVNFSEAHIQGPCRDPGGALSGRSLLPDQLCGEDHRTAAWPQEAEANDAQHELKVRLDALRLLLGRPDGSPDVWKIVE</sequence>
<keyword evidence="3" id="KW-1185">Reference proteome</keyword>